<dbReference type="PROSITE" id="PS01360">
    <property type="entry name" value="ZF_MYND_1"/>
    <property type="match status" value="1"/>
</dbReference>
<dbReference type="SUPFAM" id="SSF144232">
    <property type="entry name" value="HIT/MYND zinc finger-like"/>
    <property type="match status" value="2"/>
</dbReference>
<name>A0A0K2SYA6_LEPSM</name>
<dbReference type="InterPro" id="IPR002893">
    <property type="entry name" value="Znf_MYND"/>
</dbReference>
<proteinExistence type="predicted"/>
<dbReference type="Pfam" id="PF20179">
    <property type="entry name" value="MSS51_C"/>
    <property type="match status" value="1"/>
</dbReference>
<dbReference type="Pfam" id="PF01753">
    <property type="entry name" value="zf-MYND"/>
    <property type="match status" value="1"/>
</dbReference>
<keyword evidence="2" id="KW-0863">Zinc-finger</keyword>
<evidence type="ECO:0000256" key="2">
    <source>
        <dbReference type="ARBA" id="ARBA00022771"/>
    </source>
</evidence>
<feature type="domain" description="MYND-type" evidence="4">
    <location>
        <begin position="223"/>
        <end position="262"/>
    </location>
</feature>
<evidence type="ECO:0000313" key="5">
    <source>
        <dbReference type="EMBL" id="CDW18241.1"/>
    </source>
</evidence>
<reference evidence="5" key="1">
    <citation type="submission" date="2014-05" db="EMBL/GenBank/DDBJ databases">
        <authorList>
            <person name="Chronopoulou M."/>
        </authorList>
    </citation>
    <scope>NUCLEOTIDE SEQUENCE</scope>
    <source>
        <tissue evidence="5">Whole organism</tissue>
    </source>
</reference>
<keyword evidence="3" id="KW-0862">Zinc</keyword>
<sequence length="545" mass="63645">MNESQSMIKSINSKFLKRLQSQNLIKFEDENLSLLYIEWKRYVEAEVIKDMEFDSIDEGALESWMHNLQDKDEISLSYWTNIFLEDYIFWMKSMENSEDLKSMEFITTYGERLNYQPNPTLIQRRHFFGLCPVSFEILNAPKICSGCLSIGYFSKEDQKKDWKEHKSTCKILQTIVKSGKPGEHPLTEDPAVRSKELQMLLSNTFGRSLQQDESDMFNYPRLCSICLDGKQNSMVTCSDCHCAVYCSDVHLEEDKEEHLKSCSQLKICLEDYREERIYLNHPSDSYLPRFARFGYEPLPPEGIIKLLEPELTNMLFNSKTRIFPEIRYTSFRYTCPLSILYGLQTSVPDLSMKDNLVIEIVGARIAETNDLTKWEIIPLRLPTLMSITFVFIGPEIEVDVETPTIQGSSEYLKTCRPNLNQNFQFYKMDYEEFYNKKGKSCPLPDLVAVLNCGFVFYSSWDASIPLMISRGSSLLFTEYYLEDAEFNLEKIEELWEEELNIIMEPQANPFSSMLPARIPTGFNFRKFKRRNFVMSNDCICIISKK</sequence>
<keyword evidence="1" id="KW-0479">Metal-binding</keyword>
<dbReference type="Gene3D" id="6.10.140.2220">
    <property type="match status" value="1"/>
</dbReference>
<dbReference type="PANTHER" id="PTHR28069:SF2">
    <property type="entry name" value="GH20023P"/>
    <property type="match status" value="1"/>
</dbReference>
<dbReference type="PANTHER" id="PTHR28069">
    <property type="entry name" value="GH20023P"/>
    <property type="match status" value="1"/>
</dbReference>
<evidence type="ECO:0000259" key="4">
    <source>
        <dbReference type="PROSITE" id="PS01360"/>
    </source>
</evidence>
<evidence type="ECO:0000256" key="1">
    <source>
        <dbReference type="ARBA" id="ARBA00022723"/>
    </source>
</evidence>
<dbReference type="AlphaFoldDB" id="A0A0K2SYA6"/>
<dbReference type="EMBL" id="HACA01000880">
    <property type="protein sequence ID" value="CDW18241.1"/>
    <property type="molecule type" value="Transcribed_RNA"/>
</dbReference>
<organism evidence="5">
    <name type="scientific">Lepeophtheirus salmonis</name>
    <name type="common">Salmon louse</name>
    <name type="synonym">Caligus salmonis</name>
    <dbReference type="NCBI Taxonomy" id="72036"/>
    <lineage>
        <taxon>Eukaryota</taxon>
        <taxon>Metazoa</taxon>
        <taxon>Ecdysozoa</taxon>
        <taxon>Arthropoda</taxon>
        <taxon>Crustacea</taxon>
        <taxon>Multicrustacea</taxon>
        <taxon>Hexanauplia</taxon>
        <taxon>Copepoda</taxon>
        <taxon>Siphonostomatoida</taxon>
        <taxon>Caligidae</taxon>
        <taxon>Lepeophtheirus</taxon>
    </lineage>
</organism>
<dbReference type="OrthoDB" id="5282002at2759"/>
<evidence type="ECO:0000256" key="3">
    <source>
        <dbReference type="ARBA" id="ARBA00022833"/>
    </source>
</evidence>
<accession>A0A0K2SYA6</accession>
<dbReference type="InterPro" id="IPR046824">
    <property type="entry name" value="Mss51-like_C"/>
</dbReference>
<protein>
    <recommendedName>
        <fullName evidence="4">MYND-type domain-containing protein</fullName>
    </recommendedName>
</protein>
<dbReference type="GO" id="GO:0008270">
    <property type="term" value="F:zinc ion binding"/>
    <property type="evidence" value="ECO:0007669"/>
    <property type="project" value="UniProtKB-KW"/>
</dbReference>